<feature type="compositionally biased region" description="Basic and acidic residues" evidence="1">
    <location>
        <begin position="232"/>
        <end position="247"/>
    </location>
</feature>
<name>A0ABS7PIG9_9SPHN</name>
<evidence type="ECO:0000313" key="3">
    <source>
        <dbReference type="Proteomes" id="UP000706039"/>
    </source>
</evidence>
<sequence>MAELREVAAILDAGKIEESDLQSALQALLFHQCLYEDWPYPPAYRLIARHLAHVRPIFAAFGYRLVHHAVAHMLVLETDNIVYGVHMARLKKDETVVLLVLRLLYAEGISSLDDRGRVDINTDDIYDRLRAAGEEPPTIKRLIEILRQFQRKGLVRIGENDPEEQLTQLMIMPGITVLVSDVYVEGVIQWLERKAFDENDAEASGPATPESMLAHVADYRANIGSEPLTEQGEARGLDSENGDRDQPVGEENDDA</sequence>
<feature type="region of interest" description="Disordered" evidence="1">
    <location>
        <begin position="199"/>
        <end position="255"/>
    </location>
</feature>
<dbReference type="InterPro" id="IPR025449">
    <property type="entry name" value="JetB"/>
</dbReference>
<comment type="caution">
    <text evidence="2">The sequence shown here is derived from an EMBL/GenBank/DDBJ whole genome shotgun (WGS) entry which is preliminary data.</text>
</comment>
<dbReference type="Proteomes" id="UP000706039">
    <property type="component" value="Unassembled WGS sequence"/>
</dbReference>
<evidence type="ECO:0000313" key="2">
    <source>
        <dbReference type="EMBL" id="MBY8821091.1"/>
    </source>
</evidence>
<dbReference type="RefSeq" id="WP_222988180.1">
    <property type="nucleotide sequence ID" value="NZ_JAINVV010000001.1"/>
</dbReference>
<keyword evidence="3" id="KW-1185">Reference proteome</keyword>
<proteinExistence type="predicted"/>
<gene>
    <name evidence="2" type="ORF">K7G82_02230</name>
</gene>
<organism evidence="2 3">
    <name type="scientific">Sphingomonas colocasiae</name>
    <dbReference type="NCBI Taxonomy" id="1848973"/>
    <lineage>
        <taxon>Bacteria</taxon>
        <taxon>Pseudomonadati</taxon>
        <taxon>Pseudomonadota</taxon>
        <taxon>Alphaproteobacteria</taxon>
        <taxon>Sphingomonadales</taxon>
        <taxon>Sphingomonadaceae</taxon>
        <taxon>Sphingomonas</taxon>
    </lineage>
</organism>
<dbReference type="Pfam" id="PF13835">
    <property type="entry name" value="DUF4194"/>
    <property type="match status" value="1"/>
</dbReference>
<accession>A0ABS7PIG9</accession>
<evidence type="ECO:0000256" key="1">
    <source>
        <dbReference type="SAM" id="MobiDB-lite"/>
    </source>
</evidence>
<dbReference type="EMBL" id="JAINVV010000001">
    <property type="protein sequence ID" value="MBY8821091.1"/>
    <property type="molecule type" value="Genomic_DNA"/>
</dbReference>
<reference evidence="2 3" key="1">
    <citation type="submission" date="2021-08" db="EMBL/GenBank/DDBJ databases">
        <authorList>
            <person name="Tuo L."/>
        </authorList>
    </citation>
    <scope>NUCLEOTIDE SEQUENCE [LARGE SCALE GENOMIC DNA]</scope>
    <source>
        <strain evidence="2 3">JCM 31229</strain>
    </source>
</reference>
<protein>
    <submittedName>
        <fullName evidence="2">DUF4194 domain-containing protein</fullName>
    </submittedName>
</protein>